<evidence type="ECO:0000313" key="4">
    <source>
        <dbReference type="Proteomes" id="UP000305109"/>
    </source>
</evidence>
<sequence length="519" mass="54682">MSIADVLRTAADRYGPAIAIEDSCKSRTFTELSDRAHALAGALDDLGLAVGSRVVVLLGNAVEAVEVDLALAIGGFVRVALNPRVGSLDWERVVHDCAPDALIVDPRIAGAAEFTARTLTPTVITVDGTSSTLPSLDELATGAARHAAIPTPEPDSLCALHYSSGTTGVPKGAQRTHANRLASLRAMRDQVLAGTLDGAEPAVFLHVGPVIHTSGLFVLPFLEAGGRQVLLDHIGPAGLIDAVEAHAATHTALVPTVIARLLDFDDDRLSVMRRMRMLAYAGAPMPVEHVRQAYRRITPNLVQYYGMVEAIPPLTVLTAADHRRGVLENPDLLGSVGRACPEADIVIRDLGDAVPNGEVGELVVAGPAVSPGYHNAGTRTDLGKSHVDGVLYSGDLGYRDQDGYIHLTGRSKDMIITGGYNVYPREVEEAISAIPGVDDVVVVGLPDEVWGQRIVAAYTSTADAGVDEGVVLAESRRRLPDYKRPKAAQCVDRLPLTALGKVDRAAAAELLGALGRTAS</sequence>
<evidence type="ECO:0000259" key="1">
    <source>
        <dbReference type="Pfam" id="PF00501"/>
    </source>
</evidence>
<dbReference type="InterPro" id="IPR020845">
    <property type="entry name" value="AMP-binding_CS"/>
</dbReference>
<dbReference type="Gene3D" id="3.40.50.12780">
    <property type="entry name" value="N-terminal domain of ligase-like"/>
    <property type="match status" value="1"/>
</dbReference>
<dbReference type="GO" id="GO:0016874">
    <property type="term" value="F:ligase activity"/>
    <property type="evidence" value="ECO:0007669"/>
    <property type="project" value="UniProtKB-KW"/>
</dbReference>
<keyword evidence="3" id="KW-0436">Ligase</keyword>
<proteinExistence type="predicted"/>
<dbReference type="InterPro" id="IPR000873">
    <property type="entry name" value="AMP-dep_synth/lig_dom"/>
</dbReference>
<dbReference type="Pfam" id="PF00501">
    <property type="entry name" value="AMP-binding"/>
    <property type="match status" value="1"/>
</dbReference>
<evidence type="ECO:0000313" key="3">
    <source>
        <dbReference type="EMBL" id="TJZ80217.1"/>
    </source>
</evidence>
<comment type="caution">
    <text evidence="3">The sequence shown here is derived from an EMBL/GenBank/DDBJ whole genome shotgun (WGS) entry which is preliminary data.</text>
</comment>
<dbReference type="RefSeq" id="WP_136907647.1">
    <property type="nucleotide sequence ID" value="NZ_SUMD01000002.1"/>
</dbReference>
<dbReference type="Proteomes" id="UP000305109">
    <property type="component" value="Unassembled WGS sequence"/>
</dbReference>
<dbReference type="Pfam" id="PF13193">
    <property type="entry name" value="AMP-binding_C"/>
    <property type="match status" value="1"/>
</dbReference>
<protein>
    <submittedName>
        <fullName evidence="3">Long-chain fatty acid--CoA ligase</fullName>
    </submittedName>
</protein>
<accession>A0ABY2RPA7</accession>
<dbReference type="EMBL" id="SUMD01000002">
    <property type="protein sequence ID" value="TJZ80217.1"/>
    <property type="molecule type" value="Genomic_DNA"/>
</dbReference>
<name>A0ABY2RPA7_9NOCA</name>
<reference evidence="3 4" key="1">
    <citation type="submission" date="2019-04" db="EMBL/GenBank/DDBJ databases">
        <title>Rhodococcus oryzae sp. nov., a novel actinomycete isolated from rhizosphere soil of rice (Oryza sativa L.).</title>
        <authorList>
            <person name="Li C."/>
        </authorList>
    </citation>
    <scope>NUCLEOTIDE SEQUENCE [LARGE SCALE GENOMIC DNA]</scope>
    <source>
        <strain evidence="3 4">NEAU-CX67</strain>
    </source>
</reference>
<keyword evidence="4" id="KW-1185">Reference proteome</keyword>
<dbReference type="InterPro" id="IPR050237">
    <property type="entry name" value="ATP-dep_AMP-bd_enzyme"/>
</dbReference>
<dbReference type="PANTHER" id="PTHR43767:SF1">
    <property type="entry name" value="NONRIBOSOMAL PEPTIDE SYNTHASE PES1 (EUROFUNG)-RELATED"/>
    <property type="match status" value="1"/>
</dbReference>
<dbReference type="InterPro" id="IPR025110">
    <property type="entry name" value="AMP-bd_C"/>
</dbReference>
<feature type="domain" description="AMP-dependent synthetase/ligase" evidence="1">
    <location>
        <begin position="8"/>
        <end position="374"/>
    </location>
</feature>
<dbReference type="Gene3D" id="3.30.300.30">
    <property type="match status" value="1"/>
</dbReference>
<dbReference type="SUPFAM" id="SSF56801">
    <property type="entry name" value="Acetyl-CoA synthetase-like"/>
    <property type="match status" value="1"/>
</dbReference>
<organism evidence="3 4">
    <name type="scientific">Rhodococcus oryzae</name>
    <dbReference type="NCBI Taxonomy" id="2571143"/>
    <lineage>
        <taxon>Bacteria</taxon>
        <taxon>Bacillati</taxon>
        <taxon>Actinomycetota</taxon>
        <taxon>Actinomycetes</taxon>
        <taxon>Mycobacteriales</taxon>
        <taxon>Nocardiaceae</taxon>
        <taxon>Rhodococcus</taxon>
    </lineage>
</organism>
<feature type="domain" description="AMP-binding enzyme C-terminal" evidence="2">
    <location>
        <begin position="426"/>
        <end position="501"/>
    </location>
</feature>
<evidence type="ECO:0000259" key="2">
    <source>
        <dbReference type="Pfam" id="PF13193"/>
    </source>
</evidence>
<dbReference type="PANTHER" id="PTHR43767">
    <property type="entry name" value="LONG-CHAIN-FATTY-ACID--COA LIGASE"/>
    <property type="match status" value="1"/>
</dbReference>
<dbReference type="PROSITE" id="PS00455">
    <property type="entry name" value="AMP_BINDING"/>
    <property type="match status" value="1"/>
</dbReference>
<gene>
    <name evidence="3" type="ORF">FCG67_04920</name>
</gene>
<dbReference type="InterPro" id="IPR045851">
    <property type="entry name" value="AMP-bd_C_sf"/>
</dbReference>
<dbReference type="InterPro" id="IPR042099">
    <property type="entry name" value="ANL_N_sf"/>
</dbReference>